<dbReference type="InterPro" id="IPR029044">
    <property type="entry name" value="Nucleotide-diphossugar_trans"/>
</dbReference>
<dbReference type="InterPro" id="IPR002495">
    <property type="entry name" value="Glyco_trans_8"/>
</dbReference>
<sequence length="391" mass="43954">MEALDISGDLSSCTHCPRMTFDSALYGRDTEFEAVTDEAFVTLATDDTYSLGALVLAHSLKRVHTSRQLVILVTSTVTTHMRTLLSQVFDLVEEVNLLDSRDPSNLALLNRPELGVTFTKLHCWRLVQFKKCVFMDSDTMVLQNCDELFSRDELSAVPDVGWPDCFNSGVFVYVPSEATFNALIAFANEHGSFDGGDQGLLNQYFSDWSTKDINRHLSFIYNMNANVAYTYLPAYRQFGKDVKVVHFLGSLKPWHHSFSLITGQVETRGETQHMHGHLQFWWELFMTNVQPNLFPECAGLAGEMSKLTIKTAEELRQSPTEQAMYGGSEARQFAWERGQIDYLGADAFVNIQKKLDTAITPPAEPVTTQAHPEQASKTKGTQPKQQKGVEK</sequence>
<dbReference type="PANTHER" id="PTHR11183">
    <property type="entry name" value="GLYCOGENIN SUBFAMILY MEMBER"/>
    <property type="match status" value="1"/>
</dbReference>
<protein>
    <recommendedName>
        <fullName evidence="2">glycogenin glucosyltransferase</fullName>
        <ecNumber evidence="2">2.4.1.186</ecNumber>
    </recommendedName>
</protein>
<dbReference type="EC" id="2.4.1.186" evidence="2"/>
<dbReference type="Gene3D" id="3.90.550.10">
    <property type="entry name" value="Spore Coat Polysaccharide Biosynthesis Protein SpsA, Chain A"/>
    <property type="match status" value="1"/>
</dbReference>
<dbReference type="CDD" id="cd02537">
    <property type="entry name" value="GT8_Glycogenin"/>
    <property type="match status" value="1"/>
</dbReference>
<feature type="region of interest" description="Disordered" evidence="3">
    <location>
        <begin position="360"/>
        <end position="391"/>
    </location>
</feature>
<dbReference type="GO" id="GO:0005978">
    <property type="term" value="P:glycogen biosynthetic process"/>
    <property type="evidence" value="ECO:0007669"/>
    <property type="project" value="UniProtKB-ARBA"/>
</dbReference>
<dbReference type="EMBL" id="GADI01004757">
    <property type="protein sequence ID" value="JAA69051.1"/>
    <property type="molecule type" value="mRNA"/>
</dbReference>
<evidence type="ECO:0000313" key="4">
    <source>
        <dbReference type="EMBL" id="JAA69051.1"/>
    </source>
</evidence>
<keyword evidence="4" id="KW-0808">Transferase</keyword>
<organism evidence="4">
    <name type="scientific">Ixodes ricinus</name>
    <name type="common">Common tick</name>
    <name type="synonym">Acarus ricinus</name>
    <dbReference type="NCBI Taxonomy" id="34613"/>
    <lineage>
        <taxon>Eukaryota</taxon>
        <taxon>Metazoa</taxon>
        <taxon>Ecdysozoa</taxon>
        <taxon>Arthropoda</taxon>
        <taxon>Chelicerata</taxon>
        <taxon>Arachnida</taxon>
        <taxon>Acari</taxon>
        <taxon>Parasitiformes</taxon>
        <taxon>Ixodida</taxon>
        <taxon>Ixodoidea</taxon>
        <taxon>Ixodidae</taxon>
        <taxon>Ixodinae</taxon>
        <taxon>Ixodes</taxon>
    </lineage>
</organism>
<evidence type="ECO:0000256" key="3">
    <source>
        <dbReference type="SAM" id="MobiDB-lite"/>
    </source>
</evidence>
<dbReference type="InterPro" id="IPR050587">
    <property type="entry name" value="GNT1/Glycosyltrans_8"/>
</dbReference>
<accession>A0A0K8RD91</accession>
<dbReference type="SUPFAM" id="SSF53448">
    <property type="entry name" value="Nucleotide-diphospho-sugar transferases"/>
    <property type="match status" value="1"/>
</dbReference>
<dbReference type="GO" id="GO:0008466">
    <property type="term" value="F:glycogenin glucosyltransferase activity"/>
    <property type="evidence" value="ECO:0007669"/>
    <property type="project" value="UniProtKB-EC"/>
</dbReference>
<name>A0A0K8RD91_IXORI</name>
<evidence type="ECO:0000256" key="2">
    <source>
        <dbReference type="ARBA" id="ARBA00038934"/>
    </source>
</evidence>
<evidence type="ECO:0000256" key="1">
    <source>
        <dbReference type="ARBA" id="ARBA00038162"/>
    </source>
</evidence>
<dbReference type="AlphaFoldDB" id="A0A0K8RD91"/>
<dbReference type="FunFam" id="3.90.550.10:FF:000085">
    <property type="entry name" value="Glycogenin, isoform B"/>
    <property type="match status" value="1"/>
</dbReference>
<feature type="compositionally biased region" description="Low complexity" evidence="3">
    <location>
        <begin position="377"/>
        <end position="391"/>
    </location>
</feature>
<dbReference type="Pfam" id="PF01501">
    <property type="entry name" value="Glyco_transf_8"/>
    <property type="match status" value="1"/>
</dbReference>
<proteinExistence type="evidence at transcript level"/>
<comment type="similarity">
    <text evidence="1">Belongs to the glycosyltransferase 8 family. Glycogenin subfamily.</text>
</comment>
<reference evidence="4" key="1">
    <citation type="submission" date="2012-12" db="EMBL/GenBank/DDBJ databases">
        <title>Identification and characterization of a phenylalanine ammonia-lyase gene family in Isatis indigotica Fort.</title>
        <authorList>
            <person name="Liu Q."/>
            <person name="Chen J."/>
            <person name="Zhou X."/>
            <person name="Di P."/>
            <person name="Xiao Y."/>
            <person name="Xuan H."/>
            <person name="Zhang L."/>
            <person name="Chen W."/>
        </authorList>
    </citation>
    <scope>NUCLEOTIDE SEQUENCE</scope>
    <source>
        <tissue evidence="4">Salivary gland</tissue>
    </source>
</reference>